<evidence type="ECO:0000313" key="2">
    <source>
        <dbReference type="EMBL" id="KAH7362194.1"/>
    </source>
</evidence>
<dbReference type="AlphaFoldDB" id="A0A8K0TCP5"/>
<evidence type="ECO:0000313" key="3">
    <source>
        <dbReference type="Proteomes" id="UP000813385"/>
    </source>
</evidence>
<evidence type="ECO:0000256" key="1">
    <source>
        <dbReference type="SAM" id="MobiDB-lite"/>
    </source>
</evidence>
<sequence>MMPGRIPRTDAAFCAFALDQFSSACQGTVSVSRTITSGRTGRLWRRPKSQGTSRTRDMANSQSNTTRSQRAPLRPQIPIAPWSLQCYTRVGCLPPSLEGSGSLRTAISVAVPRNSGEAEWLAMDRRRGQRTRMGGRDCQGGRGAQQLKDGTLPA</sequence>
<keyword evidence="3" id="KW-1185">Reference proteome</keyword>
<reference evidence="2" key="1">
    <citation type="journal article" date="2021" name="Nat. Commun.">
        <title>Genetic determinants of endophytism in the Arabidopsis root mycobiome.</title>
        <authorList>
            <person name="Mesny F."/>
            <person name="Miyauchi S."/>
            <person name="Thiergart T."/>
            <person name="Pickel B."/>
            <person name="Atanasova L."/>
            <person name="Karlsson M."/>
            <person name="Huettel B."/>
            <person name="Barry K.W."/>
            <person name="Haridas S."/>
            <person name="Chen C."/>
            <person name="Bauer D."/>
            <person name="Andreopoulos W."/>
            <person name="Pangilinan J."/>
            <person name="LaButti K."/>
            <person name="Riley R."/>
            <person name="Lipzen A."/>
            <person name="Clum A."/>
            <person name="Drula E."/>
            <person name="Henrissat B."/>
            <person name="Kohler A."/>
            <person name="Grigoriev I.V."/>
            <person name="Martin F.M."/>
            <person name="Hacquard S."/>
        </authorList>
    </citation>
    <scope>NUCLEOTIDE SEQUENCE</scope>
    <source>
        <strain evidence="2">MPI-CAGE-AT-0016</strain>
    </source>
</reference>
<comment type="caution">
    <text evidence="2">The sequence shown here is derived from an EMBL/GenBank/DDBJ whole genome shotgun (WGS) entry which is preliminary data.</text>
</comment>
<dbReference type="Proteomes" id="UP000813385">
    <property type="component" value="Unassembled WGS sequence"/>
</dbReference>
<feature type="region of interest" description="Disordered" evidence="1">
    <location>
        <begin position="126"/>
        <end position="154"/>
    </location>
</feature>
<feature type="compositionally biased region" description="Polar residues" evidence="1">
    <location>
        <begin position="49"/>
        <end position="69"/>
    </location>
</feature>
<feature type="region of interest" description="Disordered" evidence="1">
    <location>
        <begin position="41"/>
        <end position="74"/>
    </location>
</feature>
<dbReference type="EMBL" id="JAGPXD010000003">
    <property type="protein sequence ID" value="KAH7362194.1"/>
    <property type="molecule type" value="Genomic_DNA"/>
</dbReference>
<name>A0A8K0TCP5_9PEZI</name>
<accession>A0A8K0TCP5</accession>
<protein>
    <submittedName>
        <fullName evidence="2">Uncharacterized protein</fullName>
    </submittedName>
</protein>
<proteinExistence type="predicted"/>
<gene>
    <name evidence="2" type="ORF">B0T11DRAFT_81745</name>
</gene>
<organism evidence="2 3">
    <name type="scientific">Plectosphaerella cucumerina</name>
    <dbReference type="NCBI Taxonomy" id="40658"/>
    <lineage>
        <taxon>Eukaryota</taxon>
        <taxon>Fungi</taxon>
        <taxon>Dikarya</taxon>
        <taxon>Ascomycota</taxon>
        <taxon>Pezizomycotina</taxon>
        <taxon>Sordariomycetes</taxon>
        <taxon>Hypocreomycetidae</taxon>
        <taxon>Glomerellales</taxon>
        <taxon>Plectosphaerellaceae</taxon>
        <taxon>Plectosphaerella</taxon>
    </lineage>
</organism>